<feature type="compositionally biased region" description="Basic and acidic residues" evidence="1">
    <location>
        <begin position="171"/>
        <end position="184"/>
    </location>
</feature>
<proteinExistence type="predicted"/>
<reference evidence="2 3" key="1">
    <citation type="submission" date="2016-03" db="EMBL/GenBank/DDBJ databases">
        <title>Cyphomyrmex costatus WGS genome.</title>
        <authorList>
            <person name="Nygaard S."/>
            <person name="Hu H."/>
            <person name="Boomsma J."/>
            <person name="Zhang G."/>
        </authorList>
    </citation>
    <scope>NUCLEOTIDE SEQUENCE [LARGE SCALE GENOMIC DNA]</scope>
    <source>
        <strain evidence="2">MS0001</strain>
        <tissue evidence="2">Whole body</tissue>
    </source>
</reference>
<protein>
    <submittedName>
        <fullName evidence="2">Uncharacterized protein</fullName>
    </submittedName>
</protein>
<name>A0A195CGB5_9HYME</name>
<sequence>WTNDDLLHVLSAEKKLDPVKRGGRFLKSKDRNFASQIDACGNSRAGSAYFKRRKSGSVVRDATCSPESIVVSGFVCGRTTPRPRNETSRKYYRCTARNYVINVAVTQGRAQSSSDGNVIPYESHKSIPIYEQFKMRFAVPRNNSILENDEQYRDSLPNPETIPRPNGVGDSVRERGDARFSRARREAPLAGRMWRRPNGGRSLGSIQLSFPSQPSPPLPRLFSPPPPPPVMFLCREPARRSCASYEATVLQNRPLNLADATGGPR</sequence>
<dbReference type="AlphaFoldDB" id="A0A195CGB5"/>
<gene>
    <name evidence="2" type="ORF">ALC62_09398</name>
</gene>
<feature type="region of interest" description="Disordered" evidence="1">
    <location>
        <begin position="148"/>
        <end position="184"/>
    </location>
</feature>
<organism evidence="2 3">
    <name type="scientific">Cyphomyrmex costatus</name>
    <dbReference type="NCBI Taxonomy" id="456900"/>
    <lineage>
        <taxon>Eukaryota</taxon>
        <taxon>Metazoa</taxon>
        <taxon>Ecdysozoa</taxon>
        <taxon>Arthropoda</taxon>
        <taxon>Hexapoda</taxon>
        <taxon>Insecta</taxon>
        <taxon>Pterygota</taxon>
        <taxon>Neoptera</taxon>
        <taxon>Endopterygota</taxon>
        <taxon>Hymenoptera</taxon>
        <taxon>Apocrita</taxon>
        <taxon>Aculeata</taxon>
        <taxon>Formicoidea</taxon>
        <taxon>Formicidae</taxon>
        <taxon>Myrmicinae</taxon>
        <taxon>Cyphomyrmex</taxon>
    </lineage>
</organism>
<feature type="non-terminal residue" evidence="2">
    <location>
        <position position="1"/>
    </location>
</feature>
<keyword evidence="3" id="KW-1185">Reference proteome</keyword>
<evidence type="ECO:0000313" key="3">
    <source>
        <dbReference type="Proteomes" id="UP000078542"/>
    </source>
</evidence>
<dbReference type="Proteomes" id="UP000078542">
    <property type="component" value="Unassembled WGS sequence"/>
</dbReference>
<accession>A0A195CGB5</accession>
<dbReference type="EMBL" id="KQ977791">
    <property type="protein sequence ID" value="KYM99780.1"/>
    <property type="molecule type" value="Genomic_DNA"/>
</dbReference>
<evidence type="ECO:0000256" key="1">
    <source>
        <dbReference type="SAM" id="MobiDB-lite"/>
    </source>
</evidence>
<evidence type="ECO:0000313" key="2">
    <source>
        <dbReference type="EMBL" id="KYM99780.1"/>
    </source>
</evidence>